<evidence type="ECO:0000256" key="1">
    <source>
        <dbReference type="SAM" id="Phobius"/>
    </source>
</evidence>
<sequence>MLDECMLGNILSLSLQLAVSFFFTFSLLLPLYLRFFLRFFLDHSLLKYPFCSILIRSASPSTVSDLI</sequence>
<reference evidence="2 3" key="1">
    <citation type="submission" date="2019-04" db="EMBL/GenBank/DDBJ databases">
        <title>Friends and foes A comparative genomics studyof 23 Aspergillus species from section Flavi.</title>
        <authorList>
            <consortium name="DOE Joint Genome Institute"/>
            <person name="Kjaerbolling I."/>
            <person name="Vesth T."/>
            <person name="Frisvad J.C."/>
            <person name="Nybo J.L."/>
            <person name="Theobald S."/>
            <person name="Kildgaard S."/>
            <person name="Isbrandt T."/>
            <person name="Kuo A."/>
            <person name="Sato A."/>
            <person name="Lyhne E.K."/>
            <person name="Kogle M.E."/>
            <person name="Wiebenga A."/>
            <person name="Kun R.S."/>
            <person name="Lubbers R.J."/>
            <person name="Makela M.R."/>
            <person name="Barry K."/>
            <person name="Chovatia M."/>
            <person name="Clum A."/>
            <person name="Daum C."/>
            <person name="Haridas S."/>
            <person name="He G."/>
            <person name="LaButti K."/>
            <person name="Lipzen A."/>
            <person name="Mondo S."/>
            <person name="Riley R."/>
            <person name="Salamov A."/>
            <person name="Simmons B.A."/>
            <person name="Magnuson J.K."/>
            <person name="Henrissat B."/>
            <person name="Mortensen U.H."/>
            <person name="Larsen T.O."/>
            <person name="Devries R.P."/>
            <person name="Grigoriev I.V."/>
            <person name="Machida M."/>
            <person name="Baker S.E."/>
            <person name="Andersen M.R."/>
        </authorList>
    </citation>
    <scope>NUCLEOTIDE SEQUENCE [LARGE SCALE GENOMIC DNA]</scope>
    <source>
        <strain evidence="2 3">CBS 763.97</strain>
    </source>
</reference>
<dbReference type="AlphaFoldDB" id="A0A5N7A0T9"/>
<keyword evidence="1" id="KW-0472">Membrane</keyword>
<accession>A0A5N7A0T9</accession>
<dbReference type="Proteomes" id="UP000326268">
    <property type="component" value="Unassembled WGS sequence"/>
</dbReference>
<proteinExistence type="predicted"/>
<dbReference type="GeneID" id="43649142"/>
<organism evidence="2 3">
    <name type="scientific">Aspergillus caelatus</name>
    <dbReference type="NCBI Taxonomy" id="61420"/>
    <lineage>
        <taxon>Eukaryota</taxon>
        <taxon>Fungi</taxon>
        <taxon>Dikarya</taxon>
        <taxon>Ascomycota</taxon>
        <taxon>Pezizomycotina</taxon>
        <taxon>Eurotiomycetes</taxon>
        <taxon>Eurotiomycetidae</taxon>
        <taxon>Eurotiales</taxon>
        <taxon>Aspergillaceae</taxon>
        <taxon>Aspergillus</taxon>
        <taxon>Aspergillus subgen. Circumdati</taxon>
    </lineage>
</organism>
<keyword evidence="1" id="KW-0812">Transmembrane</keyword>
<keyword evidence="1" id="KW-1133">Transmembrane helix</keyword>
<evidence type="ECO:0000313" key="2">
    <source>
        <dbReference type="EMBL" id="KAE8363108.1"/>
    </source>
</evidence>
<protein>
    <submittedName>
        <fullName evidence="2">Uncharacterized protein</fullName>
    </submittedName>
</protein>
<evidence type="ECO:0000313" key="3">
    <source>
        <dbReference type="Proteomes" id="UP000326268"/>
    </source>
</evidence>
<keyword evidence="3" id="KW-1185">Reference proteome</keyword>
<dbReference type="RefSeq" id="XP_031926189.1">
    <property type="nucleotide sequence ID" value="XM_032064696.1"/>
</dbReference>
<gene>
    <name evidence="2" type="ORF">BDV27DRAFT_11729</name>
</gene>
<feature type="transmembrane region" description="Helical" evidence="1">
    <location>
        <begin position="15"/>
        <end position="37"/>
    </location>
</feature>
<dbReference type="EMBL" id="ML737685">
    <property type="protein sequence ID" value="KAE8363108.1"/>
    <property type="molecule type" value="Genomic_DNA"/>
</dbReference>
<name>A0A5N7A0T9_9EURO</name>